<dbReference type="EMBL" id="AKWM02000045">
    <property type="protein sequence ID" value="EKR99733.1"/>
    <property type="molecule type" value="Genomic_DNA"/>
</dbReference>
<proteinExistence type="predicted"/>
<accession>A0AA87SWB1</accession>
<comment type="caution">
    <text evidence="2">The sequence shown here is derived from an EMBL/GenBank/DDBJ whole genome shotgun (WGS) entry which is preliminary data.</text>
</comment>
<protein>
    <submittedName>
        <fullName evidence="2">Uncharacterized protein</fullName>
    </submittedName>
</protein>
<gene>
    <name evidence="2" type="ORF">LEP1GSC125_2965</name>
</gene>
<dbReference type="Proteomes" id="UP000001343">
    <property type="component" value="Unassembled WGS sequence"/>
</dbReference>
<sequence length="46" mass="4903">MERAAFGSAIVWSFNGQLPITLGDSPSENTDKPGIKLKGPFPLSIN</sequence>
<name>A0AA87SWB1_9LEPT</name>
<reference evidence="2 3" key="1">
    <citation type="journal article" date="2014" name="Int. J. Syst. Evol. Microbiol.">
        <title>Leptospira mayottensis sp. nov., a pathogenic species of the genus Leptospira isolated from humans.</title>
        <authorList>
            <person name="Bourhy P."/>
            <person name="Collet L."/>
            <person name="Brisse S."/>
            <person name="Picardeau M."/>
        </authorList>
    </citation>
    <scope>NUCLEOTIDE SEQUENCE [LARGE SCALE GENOMIC DNA]</scope>
    <source>
        <strain evidence="2 3">200901122</strain>
    </source>
</reference>
<dbReference type="AlphaFoldDB" id="A0AA87SWB1"/>
<organism evidence="2 3">
    <name type="scientific">Leptospira mayottensis 200901122</name>
    <dbReference type="NCBI Taxonomy" id="1193010"/>
    <lineage>
        <taxon>Bacteria</taxon>
        <taxon>Pseudomonadati</taxon>
        <taxon>Spirochaetota</taxon>
        <taxon>Spirochaetia</taxon>
        <taxon>Leptospirales</taxon>
        <taxon>Leptospiraceae</taxon>
        <taxon>Leptospira</taxon>
    </lineage>
</organism>
<feature type="region of interest" description="Disordered" evidence="1">
    <location>
        <begin position="22"/>
        <end position="46"/>
    </location>
</feature>
<evidence type="ECO:0000313" key="2">
    <source>
        <dbReference type="EMBL" id="EKR99733.1"/>
    </source>
</evidence>
<evidence type="ECO:0000256" key="1">
    <source>
        <dbReference type="SAM" id="MobiDB-lite"/>
    </source>
</evidence>
<evidence type="ECO:0000313" key="3">
    <source>
        <dbReference type="Proteomes" id="UP000001343"/>
    </source>
</evidence>